<dbReference type="AlphaFoldDB" id="F2UTP3"/>
<proteinExistence type="predicted"/>
<dbReference type="Proteomes" id="UP000007799">
    <property type="component" value="Unassembled WGS sequence"/>
</dbReference>
<dbReference type="Pfam" id="PF00929">
    <property type="entry name" value="RNase_T"/>
    <property type="match status" value="1"/>
</dbReference>
<dbReference type="GO" id="GO:0000289">
    <property type="term" value="P:nuclear-transcribed mRNA poly(A) tail shortening"/>
    <property type="evidence" value="ECO:0007669"/>
    <property type="project" value="TreeGrafter"/>
</dbReference>
<name>F2UTP3_SALR5</name>
<dbReference type="KEGG" id="sre:PTSG_11507"/>
<dbReference type="InterPro" id="IPR012337">
    <property type="entry name" value="RNaseH-like_sf"/>
</dbReference>
<dbReference type="SUPFAM" id="SSF53098">
    <property type="entry name" value="Ribonuclease H-like"/>
    <property type="match status" value="1"/>
</dbReference>
<dbReference type="Gene3D" id="3.90.70.10">
    <property type="entry name" value="Cysteine proteinases"/>
    <property type="match status" value="1"/>
</dbReference>
<dbReference type="CDD" id="cd02257">
    <property type="entry name" value="Peptidase_C19"/>
    <property type="match status" value="1"/>
</dbReference>
<dbReference type="PANTHER" id="PTHR15728:SF0">
    <property type="entry name" value="PAN2-PAN3 DEADENYLATION COMPLEX CATALYTIC SUBUNIT PAN2"/>
    <property type="match status" value="1"/>
</dbReference>
<dbReference type="STRING" id="946362.F2UTP3"/>
<dbReference type="GO" id="GO:0031251">
    <property type="term" value="C:PAN complex"/>
    <property type="evidence" value="ECO:0007669"/>
    <property type="project" value="TreeGrafter"/>
</dbReference>
<gene>
    <name evidence="2" type="ORF">PTSG_11507</name>
</gene>
<dbReference type="InterPro" id="IPR028889">
    <property type="entry name" value="USP"/>
</dbReference>
<dbReference type="OMA" id="YQIRDEN"/>
<dbReference type="PANTHER" id="PTHR15728">
    <property type="entry name" value="DEADENYLATION COMPLEX CATALYTIC SUBUNIT PAN2"/>
    <property type="match status" value="1"/>
</dbReference>
<dbReference type="InterPro" id="IPR050785">
    <property type="entry name" value="PAN2-PAN3_catalytic_subunit"/>
</dbReference>
<dbReference type="Pfam" id="PF13423">
    <property type="entry name" value="UCH_1"/>
    <property type="match status" value="1"/>
</dbReference>
<evidence type="ECO:0000259" key="1">
    <source>
        <dbReference type="PROSITE" id="PS50235"/>
    </source>
</evidence>
<organism evidence="3">
    <name type="scientific">Salpingoeca rosetta (strain ATCC 50818 / BSB-021)</name>
    <dbReference type="NCBI Taxonomy" id="946362"/>
    <lineage>
        <taxon>Eukaryota</taxon>
        <taxon>Choanoflagellata</taxon>
        <taxon>Craspedida</taxon>
        <taxon>Salpingoecidae</taxon>
        <taxon>Salpingoeca</taxon>
    </lineage>
</organism>
<dbReference type="SMART" id="SM00479">
    <property type="entry name" value="EXOIII"/>
    <property type="match status" value="1"/>
</dbReference>
<dbReference type="PROSITE" id="PS50235">
    <property type="entry name" value="USP_3"/>
    <property type="match status" value="1"/>
</dbReference>
<reference evidence="2" key="1">
    <citation type="submission" date="2009-08" db="EMBL/GenBank/DDBJ databases">
        <title>Annotation of Salpingoeca rosetta.</title>
        <authorList>
            <consortium name="The Broad Institute Genome Sequencing Platform"/>
            <person name="Russ C."/>
            <person name="Cuomo C."/>
            <person name="Burger G."/>
            <person name="Gray M.W."/>
            <person name="Holland P.W.H."/>
            <person name="King N."/>
            <person name="Lang F.B.F."/>
            <person name="Roger A.J."/>
            <person name="Ruiz-Trillo I."/>
            <person name="Young S.K."/>
            <person name="Zeng Q."/>
            <person name="Gargeya S."/>
            <person name="Alvarado L."/>
            <person name="Berlin A."/>
            <person name="Chapman S.B."/>
            <person name="Chen Z."/>
            <person name="Freedman E."/>
            <person name="Gellesch M."/>
            <person name="Goldberg J."/>
            <person name="Griggs A."/>
            <person name="Gujja S."/>
            <person name="Heilman E."/>
            <person name="Heiman D."/>
            <person name="Howarth C."/>
            <person name="Mehta T."/>
            <person name="Neiman D."/>
            <person name="Pearson M."/>
            <person name="Roberts A."/>
            <person name="Saif S."/>
            <person name="Shea T."/>
            <person name="Shenoy N."/>
            <person name="Sisk P."/>
            <person name="Stolte C."/>
            <person name="Sykes S."/>
            <person name="White J."/>
            <person name="Yandava C."/>
            <person name="Haas B."/>
            <person name="Nusbaum C."/>
            <person name="Birren B."/>
        </authorList>
    </citation>
    <scope>NUCLEOTIDE SEQUENCE [LARGE SCALE GENOMIC DNA]</scope>
    <source>
        <strain evidence="2">ATCC 50818</strain>
    </source>
</reference>
<dbReference type="EMBL" id="GL833083">
    <property type="protein sequence ID" value="EGD73751.1"/>
    <property type="molecule type" value="Genomic_DNA"/>
</dbReference>
<dbReference type="eggNOG" id="KOG1275">
    <property type="taxonomic scope" value="Eukaryota"/>
</dbReference>
<dbReference type="GO" id="GO:0004535">
    <property type="term" value="F:poly(A)-specific ribonuclease activity"/>
    <property type="evidence" value="ECO:0007669"/>
    <property type="project" value="TreeGrafter"/>
</dbReference>
<dbReference type="Gene3D" id="3.30.420.10">
    <property type="entry name" value="Ribonuclease H-like superfamily/Ribonuclease H"/>
    <property type="match status" value="1"/>
</dbReference>
<dbReference type="InParanoid" id="F2UTP3"/>
<feature type="non-terminal residue" evidence="2">
    <location>
        <position position="344"/>
    </location>
</feature>
<evidence type="ECO:0000313" key="2">
    <source>
        <dbReference type="EMBL" id="EGD73751.1"/>
    </source>
</evidence>
<keyword evidence="3" id="KW-1185">Reference proteome</keyword>
<dbReference type="OrthoDB" id="16516at2759"/>
<dbReference type="InterPro" id="IPR013520">
    <property type="entry name" value="Ribonucl_H"/>
</dbReference>
<evidence type="ECO:0000313" key="3">
    <source>
        <dbReference type="Proteomes" id="UP000007799"/>
    </source>
</evidence>
<feature type="domain" description="USP" evidence="1">
    <location>
        <begin position="1"/>
        <end position="99"/>
    </location>
</feature>
<dbReference type="GeneID" id="16067980"/>
<dbReference type="GO" id="GO:0000932">
    <property type="term" value="C:P-body"/>
    <property type="evidence" value="ECO:0007669"/>
    <property type="project" value="TreeGrafter"/>
</dbReference>
<dbReference type="CDD" id="cd06143">
    <property type="entry name" value="PAN2_exo"/>
    <property type="match status" value="1"/>
</dbReference>
<dbReference type="InterPro" id="IPR028881">
    <property type="entry name" value="PAN2_UCH_dom"/>
</dbReference>
<dbReference type="RefSeq" id="XP_004987461.1">
    <property type="nucleotide sequence ID" value="XM_004987404.1"/>
</dbReference>
<protein>
    <recommendedName>
        <fullName evidence="1">USP domain-containing protein</fullName>
    </recommendedName>
</protein>
<sequence length="344" mass="39208">MARRVAAWLQQQQQQQEDADGRVLYELVGAVFHIKDEFGNQHSVSVVKVPHPFLRHRGIGLASQWLIFNDFVVSVGSLRDAVMYDMAWKVPCVFMYARPGTTASFFDAAVPPVHVFKHRLLTDRSLALRMSAPSFHQLSEHDLPQEGDLVAIDAEFVSLRKQDAKIRSTQTRKNIIKPAHLALARLSVVAGSGPLTGRAIIDDYLTMTEPVVDYVTRFSGIREEDLNPETSARHLTRLKTTYSKVLFLAALGVRFVGHGLRKDFRVINVVLPPEQVFDTVDLFYKPDSRRLSLKFLAWYFLDIYTQLSDTIGHDSIEDSLTALKLYFKYVELSRNRDAWFIILD</sequence>
<accession>F2UTP3</accession>
<dbReference type="InterPro" id="IPR036397">
    <property type="entry name" value="RNaseH_sf"/>
</dbReference>
<dbReference type="GO" id="GO:0003676">
    <property type="term" value="F:nucleic acid binding"/>
    <property type="evidence" value="ECO:0007669"/>
    <property type="project" value="InterPro"/>
</dbReference>